<dbReference type="Pfam" id="PF11716">
    <property type="entry name" value="MDMPI_N"/>
    <property type="match status" value="1"/>
</dbReference>
<dbReference type="Gene3D" id="3.30.1050.10">
    <property type="entry name" value="SCP2 sterol-binding domain"/>
    <property type="match status" value="1"/>
</dbReference>
<evidence type="ECO:0000313" key="2">
    <source>
        <dbReference type="EMBL" id="CAB4707500.1"/>
    </source>
</evidence>
<feature type="domain" description="Mycothiol-dependent maleylpyruvate isomerase metal-binding" evidence="1">
    <location>
        <begin position="13"/>
        <end position="147"/>
    </location>
</feature>
<organism evidence="4">
    <name type="scientific">freshwater metagenome</name>
    <dbReference type="NCBI Taxonomy" id="449393"/>
    <lineage>
        <taxon>unclassified sequences</taxon>
        <taxon>metagenomes</taxon>
        <taxon>ecological metagenomes</taxon>
    </lineage>
</organism>
<dbReference type="GO" id="GO:0046872">
    <property type="term" value="F:metal ion binding"/>
    <property type="evidence" value="ECO:0007669"/>
    <property type="project" value="InterPro"/>
</dbReference>
<gene>
    <name evidence="2" type="ORF">UFOPK2658_00186</name>
    <name evidence="3" type="ORF">UFOPK3494_01701</name>
    <name evidence="4" type="ORF">UFOPK4134_01544</name>
</gene>
<sequence length="268" mass="29342">MIPHDTIDKLALCFASLSELGAQLTEAQWKLPSDCPGWSVQDNLSHIVAYESAESGGVRTSHQAPKFDYVRNPIGEANENEIDSRRSLTGAQVLSEWNEVAARRLNFLRTADESYFAKEVMTPTGPGTTADFLHIRVLDCWVHEQDMRRAVGLPGHLSGPAAEHTIDRLIRTVPIVVGKRAVTPDGQSVVIDITGGVPRHIVCTIVDGRATIVKDEPEAPLSRITMDTATFLALATGRQTDQQFADKITYSGDLDHGRKVTSALNMMI</sequence>
<protein>
    <submittedName>
        <fullName evidence="4">Unannotated protein</fullName>
    </submittedName>
</protein>
<dbReference type="InterPro" id="IPR034660">
    <property type="entry name" value="DinB/YfiT-like"/>
</dbReference>
<dbReference type="AlphaFoldDB" id="A0A6J7S686"/>
<evidence type="ECO:0000259" key="1">
    <source>
        <dbReference type="Pfam" id="PF11716"/>
    </source>
</evidence>
<dbReference type="InterPro" id="IPR024344">
    <property type="entry name" value="MDMPI_metal-binding"/>
</dbReference>
<proteinExistence type="predicted"/>
<dbReference type="EMBL" id="CAFBPS010000153">
    <property type="protein sequence ID" value="CAB5035920.1"/>
    <property type="molecule type" value="Genomic_DNA"/>
</dbReference>
<name>A0A6J7S686_9ZZZZ</name>
<evidence type="ECO:0000313" key="3">
    <source>
        <dbReference type="EMBL" id="CAB4913910.1"/>
    </source>
</evidence>
<dbReference type="InterPro" id="IPR036527">
    <property type="entry name" value="SCP2_sterol-bd_dom_sf"/>
</dbReference>
<reference evidence="4" key="1">
    <citation type="submission" date="2020-05" db="EMBL/GenBank/DDBJ databases">
        <authorList>
            <person name="Chiriac C."/>
            <person name="Salcher M."/>
            <person name="Ghai R."/>
            <person name="Kavagutti S V."/>
        </authorList>
    </citation>
    <scope>NUCLEOTIDE SEQUENCE</scope>
</reference>
<evidence type="ECO:0000313" key="4">
    <source>
        <dbReference type="EMBL" id="CAB5035920.1"/>
    </source>
</evidence>
<dbReference type="NCBIfam" id="TIGR03083">
    <property type="entry name" value="maleylpyruvate isomerase family mycothiol-dependent enzyme"/>
    <property type="match status" value="1"/>
</dbReference>
<dbReference type="InterPro" id="IPR017517">
    <property type="entry name" value="Maleyloyr_isom"/>
</dbReference>
<dbReference type="SUPFAM" id="SSF55718">
    <property type="entry name" value="SCP-like"/>
    <property type="match status" value="1"/>
</dbReference>
<dbReference type="Gene3D" id="1.20.120.450">
    <property type="entry name" value="dinb family like domain"/>
    <property type="match status" value="1"/>
</dbReference>
<accession>A0A6J7S686</accession>
<dbReference type="EMBL" id="CAFBMF010000166">
    <property type="protein sequence ID" value="CAB4913910.1"/>
    <property type="molecule type" value="Genomic_DNA"/>
</dbReference>
<dbReference type="SUPFAM" id="SSF109854">
    <property type="entry name" value="DinB/YfiT-like putative metalloenzymes"/>
    <property type="match status" value="1"/>
</dbReference>
<dbReference type="EMBL" id="CAEZYH010000003">
    <property type="protein sequence ID" value="CAB4707500.1"/>
    <property type="molecule type" value="Genomic_DNA"/>
</dbReference>